<dbReference type="GO" id="GO:0005509">
    <property type="term" value="F:calcium ion binding"/>
    <property type="evidence" value="ECO:0007669"/>
    <property type="project" value="InterPro"/>
</dbReference>
<feature type="binding site" evidence="10">
    <location>
        <position position="129"/>
    </location>
    <ligand>
        <name>Ca(2+)</name>
        <dbReference type="ChEBI" id="CHEBI:29108"/>
    </ligand>
</feature>
<comment type="pathway">
    <text evidence="2">Protein modification; protein glycosylation.</text>
</comment>
<evidence type="ECO:0000313" key="14">
    <source>
        <dbReference type="Proteomes" id="UP000293823"/>
    </source>
</evidence>
<dbReference type="InterPro" id="IPR012341">
    <property type="entry name" value="6hp_glycosidase-like_sf"/>
</dbReference>
<sequence>MYRTEILASKSELDTSIPDGEGWKGDFDLKPADTHNLQRPETVESLLYMWRITGDDIYREWGWDMFEAFVKHTIVEDNGGFSSIGDVTKIPPPSRDNMESFWLAETLKYMYLLFSPNDLLPLDQIVLNTEAHPFPRFDASHKRFKTGWERIPRDDQGNLVPKETKPKEAKPDEKTI</sequence>
<dbReference type="Pfam" id="PF01532">
    <property type="entry name" value="Glyco_hydro_47"/>
    <property type="match status" value="1"/>
</dbReference>
<dbReference type="GO" id="GO:0036503">
    <property type="term" value="P:ERAD pathway"/>
    <property type="evidence" value="ECO:0007669"/>
    <property type="project" value="UniProtKB-ARBA"/>
</dbReference>
<evidence type="ECO:0000256" key="6">
    <source>
        <dbReference type="ARBA" id="ARBA00022837"/>
    </source>
</evidence>
<dbReference type="InterPro" id="IPR001382">
    <property type="entry name" value="Glyco_hydro_47"/>
</dbReference>
<evidence type="ECO:0000256" key="12">
    <source>
        <dbReference type="SAM" id="MobiDB-lite"/>
    </source>
</evidence>
<feature type="region of interest" description="Disordered" evidence="12">
    <location>
        <begin position="149"/>
        <end position="176"/>
    </location>
</feature>
<dbReference type="AlphaFoldDB" id="A0A4Q4Q0E9"/>
<proteinExistence type="inferred from homology"/>
<comment type="catalytic activity">
    <reaction evidence="8">
        <text>N(4)-(alpha-D-Man-(1-&gt;2)-alpha-D-Man-(1-&gt;2)-alpha-D-Man-(1-&gt;3)-[alpha-D-Man-(1-&gt;3)-[alpha-D-Man-(1-&gt;2)-alpha-D-Man-(1-&gt;6)]-alpha-D-Man-(1-&gt;6)]-beta-D-Man-(1-&gt;4)-beta-D-GlcNAc-(1-&gt;4)-beta-D-GlcNAc)-L-asparaginyl-[protein] (N-glucan mannose isomer 8A1,2,3B1,3) + 3 H2O = N(4)-(alpha-D-Man-(1-&gt;3)-[alpha-D-Man-(1-&gt;3)-[alpha-D-Man-(1-&gt;6)]-alpha-D-Man-(1-&gt;6)]-beta-D-Man-(1-&gt;4)-beta-D-GlcNAc-(1-&gt;4)-beta-D-GlcNAc)-L-asparaginyl-[protein] (N-glucan mannose isomer 5A1,2) + 3 beta-D-mannose</text>
        <dbReference type="Rhea" id="RHEA:56028"/>
        <dbReference type="Rhea" id="RHEA-COMP:14358"/>
        <dbReference type="Rhea" id="RHEA-COMP:14367"/>
        <dbReference type="ChEBI" id="CHEBI:15377"/>
        <dbReference type="ChEBI" id="CHEBI:28563"/>
        <dbReference type="ChEBI" id="CHEBI:59087"/>
        <dbReference type="ChEBI" id="CHEBI:60628"/>
        <dbReference type="EC" id="3.2.1.113"/>
    </reaction>
</comment>
<evidence type="ECO:0000256" key="5">
    <source>
        <dbReference type="ARBA" id="ARBA00022801"/>
    </source>
</evidence>
<dbReference type="UniPathway" id="UPA00378"/>
<evidence type="ECO:0000256" key="7">
    <source>
        <dbReference type="ARBA" id="ARBA00023157"/>
    </source>
</evidence>
<dbReference type="EMBL" id="PEJP01000081">
    <property type="protein sequence ID" value="RYO30129.1"/>
    <property type="molecule type" value="Genomic_DNA"/>
</dbReference>
<name>A0A4Q4Q0E9_9PLEO</name>
<dbReference type="GO" id="GO:0004571">
    <property type="term" value="F:mannosyl-oligosaccharide 1,2-alpha-mannosidase activity"/>
    <property type="evidence" value="ECO:0007669"/>
    <property type="project" value="UniProtKB-EC"/>
</dbReference>
<keyword evidence="5 11" id="KW-0378">Hydrolase</keyword>
<protein>
    <recommendedName>
        <fullName evidence="11">alpha-1,2-Mannosidase</fullName>
        <ecNumber evidence="11">3.2.1.-</ecNumber>
    </recommendedName>
</protein>
<accession>A0A4Q4Q0E9</accession>
<organism evidence="13 14">
    <name type="scientific">Alternaria arborescens</name>
    <dbReference type="NCBI Taxonomy" id="156630"/>
    <lineage>
        <taxon>Eukaryota</taxon>
        <taxon>Fungi</taxon>
        <taxon>Dikarya</taxon>
        <taxon>Ascomycota</taxon>
        <taxon>Pezizomycotina</taxon>
        <taxon>Dothideomycetes</taxon>
        <taxon>Pleosporomycetidae</taxon>
        <taxon>Pleosporales</taxon>
        <taxon>Pleosporineae</taxon>
        <taxon>Pleosporaceae</taxon>
        <taxon>Alternaria</taxon>
        <taxon>Alternaria sect. Alternaria</taxon>
    </lineage>
</organism>
<dbReference type="OrthoDB" id="8118055at2759"/>
<evidence type="ECO:0000256" key="11">
    <source>
        <dbReference type="RuleBase" id="RU361193"/>
    </source>
</evidence>
<evidence type="ECO:0000256" key="2">
    <source>
        <dbReference type="ARBA" id="ARBA00004922"/>
    </source>
</evidence>
<evidence type="ECO:0000256" key="4">
    <source>
        <dbReference type="ARBA" id="ARBA00022723"/>
    </source>
</evidence>
<dbReference type="GO" id="GO:0005975">
    <property type="term" value="P:carbohydrate metabolic process"/>
    <property type="evidence" value="ECO:0007669"/>
    <property type="project" value="InterPro"/>
</dbReference>
<keyword evidence="6 10" id="KW-0106">Calcium</keyword>
<dbReference type="Proteomes" id="UP000293823">
    <property type="component" value="Unassembled WGS sequence"/>
</dbReference>
<dbReference type="EC" id="3.2.1.-" evidence="11"/>
<dbReference type="InterPro" id="IPR036026">
    <property type="entry name" value="Seven-hairpin_glycosidases"/>
</dbReference>
<comment type="catalytic activity">
    <reaction evidence="9">
        <text>N(4)-(alpha-D-Man-(1-&gt;2)-alpha-D-Man-(1-&gt;2)-alpha-D-Man-(1-&gt;3)-[alpha-D-Man-(1-&gt;2)-alpha-D-Man-(1-&gt;3)-[alpha-D-Man-(1-&gt;2)-alpha-D-Man-(1-&gt;6)]-alpha-D-Man-(1-&gt;6)]-beta-D-Man-(1-&gt;4)-beta-D-GlcNAc-(1-&gt;4)-beta-D-GlcNAc)-L-asparaginyl-[protein] (N-glucan mannose isomer 9A1,2,3B1,2,3) + 4 H2O = N(4)-(alpha-D-Man-(1-&gt;3)-[alpha-D-Man-(1-&gt;3)-[alpha-D-Man-(1-&gt;6)]-alpha-D-Man-(1-&gt;6)]-beta-D-Man-(1-&gt;4)-beta-D-GlcNAc-(1-&gt;4)-beta-D-GlcNAc)-L-asparaginyl-[protein] (N-glucan mannose isomer 5A1,2) + 4 beta-D-mannose</text>
        <dbReference type="Rhea" id="RHEA:56008"/>
        <dbReference type="Rhea" id="RHEA-COMP:14356"/>
        <dbReference type="Rhea" id="RHEA-COMP:14367"/>
        <dbReference type="ChEBI" id="CHEBI:15377"/>
        <dbReference type="ChEBI" id="CHEBI:28563"/>
        <dbReference type="ChEBI" id="CHEBI:59087"/>
        <dbReference type="ChEBI" id="CHEBI:139493"/>
        <dbReference type="EC" id="3.2.1.113"/>
    </reaction>
</comment>
<comment type="caution">
    <text evidence="13">The sequence shown here is derived from an EMBL/GenBank/DDBJ whole genome shotgun (WGS) entry which is preliminary data.</text>
</comment>
<keyword evidence="11" id="KW-0326">Glycosidase</keyword>
<dbReference type="PANTHER" id="PTHR11742:SF55">
    <property type="entry name" value="ENDOPLASMIC RETICULUM MANNOSYL-OLIGOSACCHARIDE 1,2-ALPHA-MANNOSIDASE"/>
    <property type="match status" value="1"/>
</dbReference>
<dbReference type="InterPro" id="IPR050749">
    <property type="entry name" value="Glycosyl_Hydrolase_47"/>
</dbReference>
<dbReference type="PRINTS" id="PR00747">
    <property type="entry name" value="GLYHDRLASE47"/>
</dbReference>
<dbReference type="Gene3D" id="1.50.10.10">
    <property type="match status" value="1"/>
</dbReference>
<reference evidence="14" key="1">
    <citation type="journal article" date="2019" name="bioRxiv">
        <title>Genomics, evolutionary history and diagnostics of the Alternaria alternata species group including apple and Asian pear pathotypes.</title>
        <authorList>
            <person name="Armitage A.D."/>
            <person name="Cockerton H.M."/>
            <person name="Sreenivasaprasad S."/>
            <person name="Woodhall J.W."/>
            <person name="Lane C.R."/>
            <person name="Harrison R.J."/>
            <person name="Clarkson J.P."/>
        </authorList>
    </citation>
    <scope>NUCLEOTIDE SEQUENCE [LARGE SCALE GENOMIC DNA]</scope>
    <source>
        <strain evidence="14">RGR 97.0016</strain>
    </source>
</reference>
<comment type="cofactor">
    <cofactor evidence="1 10">
        <name>Ca(2+)</name>
        <dbReference type="ChEBI" id="CHEBI:29108"/>
    </cofactor>
</comment>
<keyword evidence="4 10" id="KW-0479">Metal-binding</keyword>
<dbReference type="SUPFAM" id="SSF48225">
    <property type="entry name" value="Seven-hairpin glycosidases"/>
    <property type="match status" value="1"/>
</dbReference>
<dbReference type="GO" id="GO:0005783">
    <property type="term" value="C:endoplasmic reticulum"/>
    <property type="evidence" value="ECO:0007669"/>
    <property type="project" value="TreeGrafter"/>
</dbReference>
<keyword evidence="7" id="KW-1015">Disulfide bond</keyword>
<gene>
    <name evidence="13" type="ORF">AA0113_g11991</name>
</gene>
<evidence type="ECO:0000256" key="10">
    <source>
        <dbReference type="PIRSR" id="PIRSR601382-2"/>
    </source>
</evidence>
<evidence type="ECO:0000313" key="13">
    <source>
        <dbReference type="EMBL" id="RYO30129.1"/>
    </source>
</evidence>
<comment type="similarity">
    <text evidence="3 11">Belongs to the glycosyl hydrolase 47 family.</text>
</comment>
<evidence type="ECO:0000256" key="3">
    <source>
        <dbReference type="ARBA" id="ARBA00007658"/>
    </source>
</evidence>
<evidence type="ECO:0000256" key="9">
    <source>
        <dbReference type="ARBA" id="ARBA00048605"/>
    </source>
</evidence>
<evidence type="ECO:0000256" key="1">
    <source>
        <dbReference type="ARBA" id="ARBA00001913"/>
    </source>
</evidence>
<keyword evidence="14" id="KW-1185">Reference proteome</keyword>
<evidence type="ECO:0000256" key="8">
    <source>
        <dbReference type="ARBA" id="ARBA00047669"/>
    </source>
</evidence>
<dbReference type="PANTHER" id="PTHR11742">
    <property type="entry name" value="MANNOSYL-OLIGOSACCHARIDE ALPHA-1,2-MANNOSIDASE-RELATED"/>
    <property type="match status" value="1"/>
</dbReference>
<dbReference type="GO" id="GO:0016020">
    <property type="term" value="C:membrane"/>
    <property type="evidence" value="ECO:0007669"/>
    <property type="project" value="InterPro"/>
</dbReference>